<dbReference type="InterPro" id="IPR036866">
    <property type="entry name" value="RibonucZ/Hydroxyglut_hydro"/>
</dbReference>
<sequence>MNFVSEIIFLGTAGARYVVAKQLRASAGTIINVNNSYLLLDPGPGTLVYLAKKKIPIEKIETIIVSHQHLDHSADLNIIVDAITEGGFKKRGTLFLTESTLKEGLLLSYLQPYLKKIEILKPNTFYENSPFKFKTTCLLKHTVENYGLLFYLPEGKIVGFITDTAYFEKLEEEFASANILVIYTVRYTPKEGVLHLSISDVKKILSNVRPEEVILTHFGITMLKANPFKVAQELSNEFGLKIRACYDGMSIKI</sequence>
<gene>
    <name evidence="2" type="ORF">ENT66_06115</name>
</gene>
<evidence type="ECO:0000313" key="2">
    <source>
        <dbReference type="EMBL" id="HGQ85885.1"/>
    </source>
</evidence>
<accession>A0A7C4NWJ6</accession>
<comment type="caution">
    <text evidence="2">The sequence shown here is derived from an EMBL/GenBank/DDBJ whole genome shotgun (WGS) entry which is preliminary data.</text>
</comment>
<dbReference type="GO" id="GO:0016787">
    <property type="term" value="F:hydrolase activity"/>
    <property type="evidence" value="ECO:0007669"/>
    <property type="project" value="UniProtKB-KW"/>
</dbReference>
<dbReference type="AlphaFoldDB" id="A0A7C4NWJ6"/>
<name>A0A7C4NWJ6_9BACT</name>
<keyword evidence="2" id="KW-0378">Hydrolase</keyword>
<dbReference type="Pfam" id="PF12706">
    <property type="entry name" value="Lactamase_B_2"/>
    <property type="match status" value="1"/>
</dbReference>
<dbReference type="SUPFAM" id="SSF56281">
    <property type="entry name" value="Metallo-hydrolase/oxidoreductase"/>
    <property type="match status" value="1"/>
</dbReference>
<dbReference type="PANTHER" id="PTHR42663:SF6">
    <property type="entry name" value="HYDROLASE C777.06C-RELATED"/>
    <property type="match status" value="1"/>
</dbReference>
<protein>
    <submittedName>
        <fullName evidence="2">MBL fold metallo-hydrolase</fullName>
    </submittedName>
</protein>
<dbReference type="PANTHER" id="PTHR42663">
    <property type="entry name" value="HYDROLASE C777.06C-RELATED-RELATED"/>
    <property type="match status" value="1"/>
</dbReference>
<proteinExistence type="predicted"/>
<dbReference type="InterPro" id="IPR001279">
    <property type="entry name" value="Metallo-B-lactamas"/>
</dbReference>
<dbReference type="EMBL" id="DSZN01000097">
    <property type="protein sequence ID" value="HGQ85885.1"/>
    <property type="molecule type" value="Genomic_DNA"/>
</dbReference>
<dbReference type="CDD" id="cd07741">
    <property type="entry name" value="metallo-hydrolase-like_MBL-fold"/>
    <property type="match status" value="1"/>
</dbReference>
<evidence type="ECO:0000259" key="1">
    <source>
        <dbReference type="Pfam" id="PF12706"/>
    </source>
</evidence>
<organism evidence="2">
    <name type="scientific">Thermodesulfobacterium geofontis</name>
    <dbReference type="NCBI Taxonomy" id="1295609"/>
    <lineage>
        <taxon>Bacteria</taxon>
        <taxon>Pseudomonadati</taxon>
        <taxon>Thermodesulfobacteriota</taxon>
        <taxon>Thermodesulfobacteria</taxon>
        <taxon>Thermodesulfobacteriales</taxon>
        <taxon>Thermodesulfobacteriaceae</taxon>
        <taxon>Thermodesulfobacterium</taxon>
    </lineage>
</organism>
<dbReference type="Gene3D" id="3.60.15.10">
    <property type="entry name" value="Ribonuclease Z/Hydroxyacylglutathione hydrolase-like"/>
    <property type="match status" value="1"/>
</dbReference>
<feature type="domain" description="Metallo-beta-lactamase" evidence="1">
    <location>
        <begin position="38"/>
        <end position="218"/>
    </location>
</feature>
<reference evidence="2" key="1">
    <citation type="journal article" date="2020" name="mSystems">
        <title>Genome- and Community-Level Interaction Insights into Carbon Utilization and Element Cycling Functions of Hydrothermarchaeota in Hydrothermal Sediment.</title>
        <authorList>
            <person name="Zhou Z."/>
            <person name="Liu Y."/>
            <person name="Xu W."/>
            <person name="Pan J."/>
            <person name="Luo Z.H."/>
            <person name="Li M."/>
        </authorList>
    </citation>
    <scope>NUCLEOTIDE SEQUENCE [LARGE SCALE GENOMIC DNA]</scope>
    <source>
        <strain evidence="2">SpSt-6</strain>
    </source>
</reference>